<dbReference type="EMBL" id="JAPDRK010000013">
    <property type="protein sequence ID" value="KAJ9606553.1"/>
    <property type="molecule type" value="Genomic_DNA"/>
</dbReference>
<evidence type="ECO:0000256" key="2">
    <source>
        <dbReference type="PIRSR" id="PIRSR029792-1"/>
    </source>
</evidence>
<feature type="active site" description="Proton acceptor" evidence="2">
    <location>
        <position position="103"/>
    </location>
</feature>
<dbReference type="Gene3D" id="3.10.310.10">
    <property type="entry name" value="Diaminopimelate Epimerase, Chain A, domain 1"/>
    <property type="match status" value="2"/>
</dbReference>
<feature type="active site" description="Proton donor" evidence="2">
    <location>
        <position position="270"/>
    </location>
</feature>
<organism evidence="3 4">
    <name type="scientific">Cladophialophora chaetospira</name>
    <dbReference type="NCBI Taxonomy" id="386627"/>
    <lineage>
        <taxon>Eukaryota</taxon>
        <taxon>Fungi</taxon>
        <taxon>Dikarya</taxon>
        <taxon>Ascomycota</taxon>
        <taxon>Pezizomycotina</taxon>
        <taxon>Eurotiomycetes</taxon>
        <taxon>Chaetothyriomycetidae</taxon>
        <taxon>Chaetothyriales</taxon>
        <taxon>Herpotrichiellaceae</taxon>
        <taxon>Cladophialophora</taxon>
    </lineage>
</organism>
<evidence type="ECO:0000313" key="4">
    <source>
        <dbReference type="Proteomes" id="UP001172673"/>
    </source>
</evidence>
<dbReference type="PANTHER" id="PTHR33442">
    <property type="entry name" value="TRANS-3-HYDROXY-L-PROLINE DEHYDRATASE"/>
    <property type="match status" value="1"/>
</dbReference>
<comment type="caution">
    <text evidence="3">The sequence shown here is derived from an EMBL/GenBank/DDBJ whole genome shotgun (WGS) entry which is preliminary data.</text>
</comment>
<dbReference type="PIRSF" id="PIRSF029792">
    <property type="entry name" value="Pro_racemase"/>
    <property type="match status" value="1"/>
</dbReference>
<keyword evidence="4" id="KW-1185">Reference proteome</keyword>
<evidence type="ECO:0000313" key="3">
    <source>
        <dbReference type="EMBL" id="KAJ9606553.1"/>
    </source>
</evidence>
<gene>
    <name evidence="3" type="ORF">H2200_008561</name>
</gene>
<dbReference type="SUPFAM" id="SSF54506">
    <property type="entry name" value="Diaminopimelate epimerase-like"/>
    <property type="match status" value="1"/>
</dbReference>
<evidence type="ECO:0008006" key="5">
    <source>
        <dbReference type="Google" id="ProtNLM"/>
    </source>
</evidence>
<dbReference type="SFLD" id="SFLDS00028">
    <property type="entry name" value="Proline_Racemase"/>
    <property type="match status" value="1"/>
</dbReference>
<reference evidence="3" key="1">
    <citation type="submission" date="2022-10" db="EMBL/GenBank/DDBJ databases">
        <title>Culturing micro-colonial fungi from biological soil crusts in the Mojave desert and describing Neophaeococcomyces mojavensis, and introducing the new genera and species Taxawa tesnikishii.</title>
        <authorList>
            <person name="Kurbessoian T."/>
            <person name="Stajich J.E."/>
        </authorList>
    </citation>
    <scope>NUCLEOTIDE SEQUENCE</scope>
    <source>
        <strain evidence="3">TK_41</strain>
    </source>
</reference>
<dbReference type="Proteomes" id="UP001172673">
    <property type="component" value="Unassembled WGS sequence"/>
</dbReference>
<evidence type="ECO:0000256" key="1">
    <source>
        <dbReference type="ARBA" id="ARBA00007529"/>
    </source>
</evidence>
<protein>
    <recommendedName>
        <fullName evidence="5">Proline racemase</fullName>
    </recommendedName>
</protein>
<dbReference type="PROSITE" id="PS51257">
    <property type="entry name" value="PROKAR_LIPOPROTEIN"/>
    <property type="match status" value="1"/>
</dbReference>
<accession>A0AA38X4I8</accession>
<dbReference type="PANTHER" id="PTHR33442:SF5">
    <property type="entry name" value="BIFUNCTIONAL TRANS-3-HYDROXY-L-PROLINE DEHYDRATASE_2-EPIMERASE"/>
    <property type="match status" value="1"/>
</dbReference>
<name>A0AA38X4I8_9EURO</name>
<dbReference type="AlphaFoldDB" id="A0AA38X4I8"/>
<comment type="similarity">
    <text evidence="1">Belongs to the proline racemase family.</text>
</comment>
<dbReference type="InterPro" id="IPR008794">
    <property type="entry name" value="Pro_racemase_fam"/>
</dbReference>
<dbReference type="Pfam" id="PF05544">
    <property type="entry name" value="Pro_racemase"/>
    <property type="match status" value="1"/>
</dbReference>
<dbReference type="GO" id="GO:0047580">
    <property type="term" value="F:4-hydroxyproline epimerase activity"/>
    <property type="evidence" value="ECO:0007669"/>
    <property type="project" value="TreeGrafter"/>
</dbReference>
<proteinExistence type="inferred from homology"/>
<sequence>MYDNTGRNAEPYQQPIYSILGCHAEGEVGDVIVGGVLDAPPSCKTMHEKMMYFWTHHDGIRKMLLQEPRGRSSMSTNLVLAPCDPRADAGFLIMESDEYAPMSGSNAICTSTVLLETGMIQMQEPITRFSLDTAAGLVGITAECEAGKCKSVAFDNVPSFVFALDKAIDVPDLGLISVDVAWGGMMFALVDAGSCGLKIANSDATKLIEIGERIKRAVQKQFVPVHPENSGIKGVTNFVWSHPLEVGSDGTKEAVNTVVVSPGRFDRSPCGTGTCARMAVLHARGELNVGETFRHKSITGTEFINHIRGTTKVGEYNAILPTIKGRGWITSFKQIVLDPTDPFPEGFRVGDQWHMPAEP</sequence>
<dbReference type="FunFam" id="3.10.310.10:FF:000005">
    <property type="entry name" value="Proline racemase"/>
    <property type="match status" value="1"/>
</dbReference>